<organism evidence="1 2">
    <name type="scientific">Desulfonema magnum</name>
    <dbReference type="NCBI Taxonomy" id="45655"/>
    <lineage>
        <taxon>Bacteria</taxon>
        <taxon>Pseudomonadati</taxon>
        <taxon>Thermodesulfobacteriota</taxon>
        <taxon>Desulfobacteria</taxon>
        <taxon>Desulfobacterales</taxon>
        <taxon>Desulfococcaceae</taxon>
        <taxon>Desulfonema</taxon>
    </lineage>
</organism>
<reference evidence="1" key="1">
    <citation type="journal article" date="2021" name="Microb. Physiol.">
        <title>Proteogenomic Insights into the Physiology of Marine, Sulfate-Reducing, Filamentous Desulfonema limicola and Desulfonema magnum.</title>
        <authorList>
            <person name="Schnaars V."/>
            <person name="Wohlbrand L."/>
            <person name="Scheve S."/>
            <person name="Hinrichs C."/>
            <person name="Reinhardt R."/>
            <person name="Rabus R."/>
        </authorList>
    </citation>
    <scope>NUCLEOTIDE SEQUENCE</scope>
    <source>
        <strain evidence="1">4be13</strain>
    </source>
</reference>
<protein>
    <submittedName>
        <fullName evidence="1">Uncharacterized protein</fullName>
    </submittedName>
</protein>
<evidence type="ECO:0000313" key="1">
    <source>
        <dbReference type="EMBL" id="QTA92341.1"/>
    </source>
</evidence>
<dbReference type="AlphaFoldDB" id="A0A975BV57"/>
<evidence type="ECO:0000313" key="2">
    <source>
        <dbReference type="Proteomes" id="UP000663722"/>
    </source>
</evidence>
<sequence length="67" mass="7987">MKDVFRGGKLLLSDEIFCYLILRYWKKVIKYVKGLSLILADFVERPVFLRMRTCSFGGRCSKYKEKE</sequence>
<dbReference type="KEGG" id="dmm:dnm_084190"/>
<dbReference type="EMBL" id="CP061800">
    <property type="protein sequence ID" value="QTA92341.1"/>
    <property type="molecule type" value="Genomic_DNA"/>
</dbReference>
<accession>A0A975BV57</accession>
<keyword evidence="2" id="KW-1185">Reference proteome</keyword>
<proteinExistence type="predicted"/>
<dbReference type="Proteomes" id="UP000663722">
    <property type="component" value="Chromosome"/>
</dbReference>
<name>A0A975BV57_9BACT</name>
<gene>
    <name evidence="1" type="ORF">dnm_084190</name>
</gene>